<comment type="caution">
    <text evidence="3">The sequence shown here is derived from an EMBL/GenBank/DDBJ whole genome shotgun (WGS) entry which is preliminary data.</text>
</comment>
<dbReference type="InterPro" id="IPR032477">
    <property type="entry name" value="Glyco_hydro_64"/>
</dbReference>
<dbReference type="Gene3D" id="2.60.110.10">
    <property type="entry name" value="Thaumatin"/>
    <property type="match status" value="1"/>
</dbReference>
<dbReference type="Proteomes" id="UP000481858">
    <property type="component" value="Unassembled WGS sequence"/>
</dbReference>
<evidence type="ECO:0000259" key="2">
    <source>
        <dbReference type="PROSITE" id="PS52006"/>
    </source>
</evidence>
<keyword evidence="1" id="KW-0732">Signal</keyword>
<proteinExistence type="predicted"/>
<name>A0A7C8MX13_9PEZI</name>
<sequence>MRGAFGLAVAALAGFISQAFADPIIARPGGVDDIIITEDNILNSTTVREFETNTVLKTTSAQAGVLPISVVNNFDSGMYMYLTGKDSSGTPVLLGANGQFVYPQADGSGVPQEIIANVALPLNAKGQTTQITLPRALGSARIWIAHGQLKFFTVRDGKGVSAIVEPSSANPNDPSAGIQWGFIEFNYDGTTIYANISFVDFVGIPLGMGLTLASGAQQQVVQGLQGGAVNNICNGMKQQTSADGQIWDRLCVTTSSGQALRVLAPNLYESGNPGQFGGYYDNYINQVWNQYASQDLTINTQAAAGNVACRTSNNQLTCAGDNRAYPKPTVADIWGCNSGPFAIIDGDNDVHRAVVPRLCAAFTRSTLLLPSGNVQPSLGASSYYTVSPTNHYSRVVHQYEAGGIGYAFSYDDVNPDGENASGTVAGDNPSLLKVTVGGWS</sequence>
<dbReference type="Gene3D" id="3.30.920.50">
    <property type="entry name" value="Beta-1,3-glucanase, C-terminal domain"/>
    <property type="match status" value="1"/>
</dbReference>
<dbReference type="PROSITE" id="PS52006">
    <property type="entry name" value="GH64"/>
    <property type="match status" value="1"/>
</dbReference>
<dbReference type="PANTHER" id="PTHR38165">
    <property type="match status" value="1"/>
</dbReference>
<dbReference type="InParanoid" id="A0A7C8MX13"/>
<dbReference type="AlphaFoldDB" id="A0A7C8MX13"/>
<dbReference type="InterPro" id="IPR037398">
    <property type="entry name" value="Glyco_hydro_64_fam"/>
</dbReference>
<dbReference type="InterPro" id="IPR037176">
    <property type="entry name" value="Osmotin/thaumatin-like_sf"/>
</dbReference>
<evidence type="ECO:0000313" key="3">
    <source>
        <dbReference type="EMBL" id="KAF2967694.1"/>
    </source>
</evidence>
<dbReference type="InterPro" id="IPR042517">
    <property type="entry name" value="Glyco_hydro_64_N_2"/>
</dbReference>
<evidence type="ECO:0000313" key="4">
    <source>
        <dbReference type="Proteomes" id="UP000481858"/>
    </source>
</evidence>
<feature type="signal peptide" evidence="1">
    <location>
        <begin position="1"/>
        <end position="21"/>
    </location>
</feature>
<keyword evidence="4" id="KW-1185">Reference proteome</keyword>
<dbReference type="Pfam" id="PF16483">
    <property type="entry name" value="Glyco_hydro_64"/>
    <property type="match status" value="1"/>
</dbReference>
<protein>
    <recommendedName>
        <fullName evidence="2">GH64 domain-containing protein</fullName>
    </recommendedName>
</protein>
<reference evidence="3 4" key="1">
    <citation type="submission" date="2019-12" db="EMBL/GenBank/DDBJ databases">
        <title>Draft genome sequence of the ascomycete Xylaria multiplex DSM 110363.</title>
        <authorList>
            <person name="Buettner E."/>
            <person name="Kellner H."/>
        </authorList>
    </citation>
    <scope>NUCLEOTIDE SEQUENCE [LARGE SCALE GENOMIC DNA]</scope>
    <source>
        <strain evidence="3 4">DSM 110363</strain>
    </source>
</reference>
<evidence type="ECO:0000256" key="1">
    <source>
        <dbReference type="SAM" id="SignalP"/>
    </source>
</evidence>
<organism evidence="3 4">
    <name type="scientific">Xylaria multiplex</name>
    <dbReference type="NCBI Taxonomy" id="323545"/>
    <lineage>
        <taxon>Eukaryota</taxon>
        <taxon>Fungi</taxon>
        <taxon>Dikarya</taxon>
        <taxon>Ascomycota</taxon>
        <taxon>Pezizomycotina</taxon>
        <taxon>Sordariomycetes</taxon>
        <taxon>Xylariomycetidae</taxon>
        <taxon>Xylariales</taxon>
        <taxon>Xylariaceae</taxon>
        <taxon>Xylaria</taxon>
    </lineage>
</organism>
<feature type="chain" id="PRO_5028974199" description="GH64 domain-containing protein" evidence="1">
    <location>
        <begin position="22"/>
        <end position="440"/>
    </location>
</feature>
<gene>
    <name evidence="3" type="ORF">GQX73_g5871</name>
</gene>
<dbReference type="OrthoDB" id="10058186at2759"/>
<dbReference type="PANTHER" id="PTHR38165:SF1">
    <property type="entry name" value="GLUCANASE B"/>
    <property type="match status" value="1"/>
</dbReference>
<accession>A0A7C8MX13</accession>
<feature type="domain" description="GH64" evidence="2">
    <location>
        <begin position="63"/>
        <end position="424"/>
    </location>
</feature>
<dbReference type="EMBL" id="WUBL01000063">
    <property type="protein sequence ID" value="KAF2967694.1"/>
    <property type="molecule type" value="Genomic_DNA"/>
</dbReference>